<evidence type="ECO:0000313" key="15">
    <source>
        <dbReference type="EMBL" id="KAI5442020.1"/>
    </source>
</evidence>
<dbReference type="Pfam" id="PF05183">
    <property type="entry name" value="RdRP"/>
    <property type="match status" value="1"/>
</dbReference>
<evidence type="ECO:0000259" key="14">
    <source>
        <dbReference type="Pfam" id="PF26253"/>
    </source>
</evidence>
<dbReference type="Pfam" id="PF26249">
    <property type="entry name" value="4HB_RdRP3_N"/>
    <property type="match status" value="1"/>
</dbReference>
<dbReference type="AlphaFoldDB" id="A0A9D4YPV3"/>
<evidence type="ECO:0000313" key="16">
    <source>
        <dbReference type="Proteomes" id="UP001058974"/>
    </source>
</evidence>
<evidence type="ECO:0000256" key="8">
    <source>
        <dbReference type="ARBA" id="ARBA00093763"/>
    </source>
</evidence>
<proteinExistence type="inferred from homology"/>
<keyword evidence="4 9" id="KW-0548">Nucleotidyltransferase</keyword>
<dbReference type="GO" id="GO:0031380">
    <property type="term" value="C:nuclear RNA-directed RNA polymerase complex"/>
    <property type="evidence" value="ECO:0007669"/>
    <property type="project" value="TreeGrafter"/>
</dbReference>
<evidence type="ECO:0000256" key="4">
    <source>
        <dbReference type="ARBA" id="ARBA00022695"/>
    </source>
</evidence>
<dbReference type="Pfam" id="PF26252">
    <property type="entry name" value="RdRP_helical"/>
    <property type="match status" value="1"/>
</dbReference>
<dbReference type="InterPro" id="IPR058751">
    <property type="entry name" value="RDRP_helical"/>
</dbReference>
<evidence type="ECO:0000256" key="3">
    <source>
        <dbReference type="ARBA" id="ARBA00022679"/>
    </source>
</evidence>
<dbReference type="Gramene" id="Psat01G0118600-T1">
    <property type="protein sequence ID" value="KAI5442020.1"/>
    <property type="gene ID" value="KIW84_011186"/>
</dbReference>
<gene>
    <name evidence="15" type="ORF">KIW84_011186</name>
</gene>
<comment type="function">
    <text evidence="8 9">Probably involved in the RNA silencing pathway and required for the generation of small interfering RNAs (siRNAs).</text>
</comment>
<feature type="domain" description="RDRP3-5 N-terminal" evidence="12">
    <location>
        <begin position="21"/>
        <end position="58"/>
    </location>
</feature>
<dbReference type="EC" id="2.7.7.48" evidence="9"/>
<sequence length="969" mass="109332">EKLVKQICIEQSLQCQLEPIAKRRLVAIGEQLAIDLLKQISNSKIRNLNALIMYMLKQPPYSLSPSIPPTPSRPSPSRRSPSPSPLLAFPPSSSSGVLTALGELEFRKSFLLLSYAGRRSIEDVVTADYVRSLKDLPMKTFENEIWEAVGKKFVDRPSDRQLYNEWDSGRTPIYQCYVSANGSLSFKGPILQHTRTHLQKSLGDDNVLLVKFADPQIAKKSKTSVQEAANHYGKFGKEGIHVGLRLYRFFVFKDGGKEEKKKDSTTSSVKCYFIRTESYCSADERASYLLTNKTMFESRSLFMHAHMLPSVDKYMARFSLILSKTFKLNIDLATVSVQTIPDVQCQDGNGIPVSHNEKPCILTDGTGFISEDLAVCCPNNVAAGTNLNNTYIKDISNLVELGDTSNATGETALSTHQPPLLIQCRLFHMGCAMKGTLLVNKKLPPRTIQVRPSMIKVETDPSLSNTQSLNSLEVVTTSHKPNRAYLSKNLIALLSYGGVPNEFFMDVLKSNLEDSDHIYTNKRAALRASVNHGEMDEYNAAGMLLCGIPLDEPFLQHYLSRLVKAEKNKLRGGKIYLEDCFYVMGTVDPTANHCLKENQVCIIHENGQITGDVLVYRNPGLHFGDIHIMQATHVDGLESYVGHGKYAIFFPCVGPRSVADEIAGGDFDGDMYWVSKNPQLLQYFKKSDPWKESSPCNSVRLSSSVKKPSELLAVELEEELFKLFLETRFQSSSTIGIAADSWMALMDRLLILRNDRTKEREQRQVTENILKLIDIYYEALDAPKKGGAKIQVPNDLTVEMYPHYMERDRSFTSTSILGSIYDEVCRWQTTDTSGNEIRKLPCFDVEIPMHCMKKWEAFYKEYRKDMSIARSDVSKSKDEEAAQVIKIYKQKFDDDANIEDLSKNISDIYNEALALYHVAYDYAIQVKDVARCGFVWKVAGSVLIRFYAEQQYQKTLICNPFVLREIFGS</sequence>
<keyword evidence="5 9" id="KW-0694">RNA-binding</keyword>
<dbReference type="EMBL" id="JAMSHJ010000001">
    <property type="protein sequence ID" value="KAI5442020.1"/>
    <property type="molecule type" value="Genomic_DNA"/>
</dbReference>
<dbReference type="PANTHER" id="PTHR23079:SF55">
    <property type="entry name" value="RNA-DIRECTED RNA POLYMERASE"/>
    <property type="match status" value="1"/>
</dbReference>
<keyword evidence="16" id="KW-1185">Reference proteome</keyword>
<dbReference type="GO" id="GO:0030422">
    <property type="term" value="P:siRNA processing"/>
    <property type="evidence" value="ECO:0007669"/>
    <property type="project" value="TreeGrafter"/>
</dbReference>
<comment type="caution">
    <text evidence="15">The sequence shown here is derived from an EMBL/GenBank/DDBJ whole genome shotgun (WGS) entry which is preliminary data.</text>
</comment>
<keyword evidence="3 9" id="KW-0808">Transferase</keyword>
<evidence type="ECO:0000256" key="1">
    <source>
        <dbReference type="ARBA" id="ARBA00005762"/>
    </source>
</evidence>
<dbReference type="InterPro" id="IPR057596">
    <property type="entry name" value="RDRP_core"/>
</dbReference>
<comment type="catalytic activity">
    <reaction evidence="7 9">
        <text>RNA(n) + a ribonucleoside 5'-triphosphate = RNA(n+1) + diphosphate</text>
        <dbReference type="Rhea" id="RHEA:21248"/>
        <dbReference type="Rhea" id="RHEA-COMP:14527"/>
        <dbReference type="Rhea" id="RHEA-COMP:17342"/>
        <dbReference type="ChEBI" id="CHEBI:33019"/>
        <dbReference type="ChEBI" id="CHEBI:61557"/>
        <dbReference type="ChEBI" id="CHEBI:140395"/>
        <dbReference type="EC" id="2.7.7.48"/>
    </reaction>
</comment>
<keyword evidence="6 9" id="KW-0943">RNA-mediated gene silencing</keyword>
<accession>A0A9D4YPV3</accession>
<feature type="domain" description="RDRP C-terminal head" evidence="14">
    <location>
        <begin position="874"/>
        <end position="954"/>
    </location>
</feature>
<evidence type="ECO:0000256" key="9">
    <source>
        <dbReference type="RuleBase" id="RU363098"/>
    </source>
</evidence>
<dbReference type="Pfam" id="PF26253">
    <property type="entry name" value="RdRP_head"/>
    <property type="match status" value="1"/>
</dbReference>
<name>A0A9D4YPV3_PEA</name>
<dbReference type="GO" id="GO:0003723">
    <property type="term" value="F:RNA binding"/>
    <property type="evidence" value="ECO:0007669"/>
    <property type="project" value="UniProtKB-KW"/>
</dbReference>
<evidence type="ECO:0000259" key="11">
    <source>
        <dbReference type="Pfam" id="PF05183"/>
    </source>
</evidence>
<feature type="compositionally biased region" description="Low complexity" evidence="10">
    <location>
        <begin position="75"/>
        <end position="86"/>
    </location>
</feature>
<dbReference type="GO" id="GO:0003968">
    <property type="term" value="F:RNA-directed RNA polymerase activity"/>
    <property type="evidence" value="ECO:0007669"/>
    <property type="project" value="UniProtKB-KW"/>
</dbReference>
<evidence type="ECO:0000259" key="13">
    <source>
        <dbReference type="Pfam" id="PF26252"/>
    </source>
</evidence>
<reference evidence="15 16" key="1">
    <citation type="journal article" date="2022" name="Nat. Genet.">
        <title>Improved pea reference genome and pan-genome highlight genomic features and evolutionary characteristics.</title>
        <authorList>
            <person name="Yang T."/>
            <person name="Liu R."/>
            <person name="Luo Y."/>
            <person name="Hu S."/>
            <person name="Wang D."/>
            <person name="Wang C."/>
            <person name="Pandey M.K."/>
            <person name="Ge S."/>
            <person name="Xu Q."/>
            <person name="Li N."/>
            <person name="Li G."/>
            <person name="Huang Y."/>
            <person name="Saxena R.K."/>
            <person name="Ji Y."/>
            <person name="Li M."/>
            <person name="Yan X."/>
            <person name="He Y."/>
            <person name="Liu Y."/>
            <person name="Wang X."/>
            <person name="Xiang C."/>
            <person name="Varshney R.K."/>
            <person name="Ding H."/>
            <person name="Gao S."/>
            <person name="Zong X."/>
        </authorList>
    </citation>
    <scope>NUCLEOTIDE SEQUENCE [LARGE SCALE GENOMIC DNA]</scope>
    <source>
        <strain evidence="15 16">cv. Zhongwan 6</strain>
    </source>
</reference>
<feature type="domain" description="RDRP helical" evidence="13">
    <location>
        <begin position="97"/>
        <end position="154"/>
    </location>
</feature>
<protein>
    <recommendedName>
        <fullName evidence="9">RNA-dependent RNA polymerase</fullName>
        <ecNumber evidence="9">2.7.7.48</ecNumber>
    </recommendedName>
</protein>
<dbReference type="InterPro" id="IPR058752">
    <property type="entry name" value="RDRP_C_head"/>
</dbReference>
<feature type="region of interest" description="Disordered" evidence="10">
    <location>
        <begin position="64"/>
        <end position="86"/>
    </location>
</feature>
<feature type="domain" description="RDRP core" evidence="11">
    <location>
        <begin position="186"/>
        <end position="824"/>
    </location>
</feature>
<feature type="non-terminal residue" evidence="15">
    <location>
        <position position="1"/>
    </location>
</feature>
<dbReference type="Proteomes" id="UP001058974">
    <property type="component" value="Chromosome 1"/>
</dbReference>
<keyword evidence="2 9" id="KW-0696">RNA-directed RNA polymerase</keyword>
<evidence type="ECO:0000256" key="7">
    <source>
        <dbReference type="ARBA" id="ARBA00048744"/>
    </source>
</evidence>
<evidence type="ECO:0000259" key="12">
    <source>
        <dbReference type="Pfam" id="PF26249"/>
    </source>
</evidence>
<comment type="similarity">
    <text evidence="1 9">Belongs to the RdRP family.</text>
</comment>
<evidence type="ECO:0000256" key="10">
    <source>
        <dbReference type="SAM" id="MobiDB-lite"/>
    </source>
</evidence>
<dbReference type="PANTHER" id="PTHR23079">
    <property type="entry name" value="RNA-DEPENDENT RNA POLYMERASE"/>
    <property type="match status" value="1"/>
</dbReference>
<evidence type="ECO:0000256" key="5">
    <source>
        <dbReference type="ARBA" id="ARBA00022884"/>
    </source>
</evidence>
<organism evidence="15 16">
    <name type="scientific">Pisum sativum</name>
    <name type="common">Garden pea</name>
    <name type="synonym">Lathyrus oleraceus</name>
    <dbReference type="NCBI Taxonomy" id="3888"/>
    <lineage>
        <taxon>Eukaryota</taxon>
        <taxon>Viridiplantae</taxon>
        <taxon>Streptophyta</taxon>
        <taxon>Embryophyta</taxon>
        <taxon>Tracheophyta</taxon>
        <taxon>Spermatophyta</taxon>
        <taxon>Magnoliopsida</taxon>
        <taxon>eudicotyledons</taxon>
        <taxon>Gunneridae</taxon>
        <taxon>Pentapetalae</taxon>
        <taxon>rosids</taxon>
        <taxon>fabids</taxon>
        <taxon>Fabales</taxon>
        <taxon>Fabaceae</taxon>
        <taxon>Papilionoideae</taxon>
        <taxon>50 kb inversion clade</taxon>
        <taxon>NPAAA clade</taxon>
        <taxon>Hologalegina</taxon>
        <taxon>IRL clade</taxon>
        <taxon>Fabeae</taxon>
        <taxon>Lathyrus</taxon>
    </lineage>
</organism>
<evidence type="ECO:0000256" key="2">
    <source>
        <dbReference type="ARBA" id="ARBA00022484"/>
    </source>
</evidence>
<dbReference type="InterPro" id="IPR007855">
    <property type="entry name" value="RDRP"/>
</dbReference>
<dbReference type="InterPro" id="IPR058697">
    <property type="entry name" value="RDRP3-5_N"/>
</dbReference>
<evidence type="ECO:0000256" key="6">
    <source>
        <dbReference type="ARBA" id="ARBA00023158"/>
    </source>
</evidence>